<evidence type="ECO:0000313" key="2">
    <source>
        <dbReference type="Proteomes" id="UP000438093"/>
    </source>
</evidence>
<accession>A0A6N7RLC1</accession>
<protein>
    <submittedName>
        <fullName evidence="1">Toxin</fullName>
    </submittedName>
</protein>
<organism evidence="1 2">
    <name type="scientific">Eggerthella guodeyinii</name>
    <dbReference type="NCBI Taxonomy" id="2690837"/>
    <lineage>
        <taxon>Bacteria</taxon>
        <taxon>Bacillati</taxon>
        <taxon>Actinomycetota</taxon>
        <taxon>Coriobacteriia</taxon>
        <taxon>Eggerthellales</taxon>
        <taxon>Eggerthellaceae</taxon>
        <taxon>Eggerthella</taxon>
    </lineage>
</organism>
<dbReference type="EMBL" id="VTFY01000003">
    <property type="protein sequence ID" value="MRX81924.1"/>
    <property type="molecule type" value="Genomic_DNA"/>
</dbReference>
<keyword evidence="2" id="KW-1185">Reference proteome</keyword>
<name>A0A6N7RLC1_9ACTN</name>
<proteinExistence type="predicted"/>
<reference evidence="2" key="1">
    <citation type="submission" date="2019-08" db="EMBL/GenBank/DDBJ databases">
        <title>Arthrobacter sp. nov., isolated from plateau pika and Tibetan wild ass.</title>
        <authorList>
            <person name="Ge Y."/>
        </authorList>
    </citation>
    <scope>NUCLEOTIDE SEQUENCE [LARGE SCALE GENOMIC DNA]</scope>
    <source>
        <strain evidence="2">HF-4214</strain>
    </source>
</reference>
<sequence length="125" mass="14245">MGEIAERWKIEAVLTLVRQVEVCNFFIAGQHIPAGKTRLFLEKLSFDECDVLGIVQGLEVEDYSEGPLADDKGRCRDLWVFGAYVETFETYIKLAIYVTGEAVRSICVSFHAAEWPLFYPYRKAS</sequence>
<gene>
    <name evidence="1" type="ORF">GJG86_05405</name>
</gene>
<dbReference type="AlphaFoldDB" id="A0A6N7RLC1"/>
<dbReference type="Proteomes" id="UP000438093">
    <property type="component" value="Unassembled WGS sequence"/>
</dbReference>
<dbReference type="RefSeq" id="WP_154332812.1">
    <property type="nucleotide sequence ID" value="NZ_VTFY01000003.1"/>
</dbReference>
<evidence type="ECO:0000313" key="1">
    <source>
        <dbReference type="EMBL" id="MRX81924.1"/>
    </source>
</evidence>
<comment type="caution">
    <text evidence="1">The sequence shown here is derived from an EMBL/GenBank/DDBJ whole genome shotgun (WGS) entry which is preliminary data.</text>
</comment>